<dbReference type="EMBL" id="CP002083">
    <property type="protein sequence ID" value="ADJ24663.1"/>
    <property type="molecule type" value="Genomic_DNA"/>
</dbReference>
<gene>
    <name evidence="2" type="ordered locus">Hden_2867</name>
</gene>
<dbReference type="SUPFAM" id="SSF54913">
    <property type="entry name" value="GlnB-like"/>
    <property type="match status" value="1"/>
</dbReference>
<dbReference type="Pfam" id="PF09413">
    <property type="entry name" value="DUF2007"/>
    <property type="match status" value="1"/>
</dbReference>
<dbReference type="AlphaFoldDB" id="D8JUN3"/>
<reference evidence="3" key="1">
    <citation type="journal article" date="2011" name="J. Bacteriol.">
        <title>Genome sequences of eight morphologically diverse alphaproteobacteria.</title>
        <authorList>
            <consortium name="US DOE Joint Genome Institute"/>
            <person name="Brown P.J."/>
            <person name="Kysela D.T."/>
            <person name="Buechlein A."/>
            <person name="Hemmerich C."/>
            <person name="Brun Y.V."/>
        </authorList>
    </citation>
    <scope>NUCLEOTIDE SEQUENCE [LARGE SCALE GENOMIC DNA]</scope>
    <source>
        <strain evidence="3">ATCC 51888 / DSM 1869 / NCIB 11706 / TK 0415</strain>
    </source>
</reference>
<dbReference type="STRING" id="582899.Hden_2867"/>
<dbReference type="InterPro" id="IPR011322">
    <property type="entry name" value="N-reg_PII-like_a/b"/>
</dbReference>
<name>D8JUN3_HYPDA</name>
<feature type="domain" description="DUF2007" evidence="1">
    <location>
        <begin position="1"/>
        <end position="65"/>
    </location>
</feature>
<dbReference type="Gene3D" id="3.30.70.790">
    <property type="entry name" value="UreE, C-terminal domain"/>
    <property type="match status" value="1"/>
</dbReference>
<evidence type="ECO:0000259" key="1">
    <source>
        <dbReference type="Pfam" id="PF09413"/>
    </source>
</evidence>
<evidence type="ECO:0000313" key="2">
    <source>
        <dbReference type="EMBL" id="ADJ24663.1"/>
    </source>
</evidence>
<dbReference type="HOGENOM" id="CLU_171578_0_1_5"/>
<protein>
    <recommendedName>
        <fullName evidence="1">DUF2007 domain-containing protein</fullName>
    </recommendedName>
</protein>
<accession>D8JUN3</accession>
<dbReference type="KEGG" id="hdn:Hden_2867"/>
<proteinExistence type="predicted"/>
<dbReference type="Proteomes" id="UP000002033">
    <property type="component" value="Chromosome"/>
</dbReference>
<keyword evidence="3" id="KW-1185">Reference proteome</keyword>
<dbReference type="RefSeq" id="WP_013216822.1">
    <property type="nucleotide sequence ID" value="NC_014313.1"/>
</dbReference>
<evidence type="ECO:0000313" key="3">
    <source>
        <dbReference type="Proteomes" id="UP000002033"/>
    </source>
</evidence>
<dbReference type="eggNOG" id="ENOG5032YJ8">
    <property type="taxonomic scope" value="Bacteria"/>
</dbReference>
<organism evidence="2 3">
    <name type="scientific">Hyphomicrobium denitrificans (strain ATCC 51888 / DSM 1869 / NCIMB 11706 / TK 0415)</name>
    <dbReference type="NCBI Taxonomy" id="582899"/>
    <lineage>
        <taxon>Bacteria</taxon>
        <taxon>Pseudomonadati</taxon>
        <taxon>Pseudomonadota</taxon>
        <taxon>Alphaproteobacteria</taxon>
        <taxon>Hyphomicrobiales</taxon>
        <taxon>Hyphomicrobiaceae</taxon>
        <taxon>Hyphomicrobium</taxon>
    </lineage>
</organism>
<dbReference type="InterPro" id="IPR018551">
    <property type="entry name" value="DUF2007"/>
</dbReference>
<sequence>MRELVMTNDLVLISYVEALLADQGIEAVVFDRNISLMEGSIGAFPRRVVVADDHWSRASRVLKDAGLGQWIVENEGL</sequence>